<dbReference type="Proteomes" id="UP000030649">
    <property type="component" value="Unassembled WGS sequence"/>
</dbReference>
<organism evidence="1 2">
    <name type="scientific">Haloquadratum walsbyi J07HQW1</name>
    <dbReference type="NCBI Taxonomy" id="1238424"/>
    <lineage>
        <taxon>Archaea</taxon>
        <taxon>Methanobacteriati</taxon>
        <taxon>Methanobacteriota</taxon>
        <taxon>Stenosarchaea group</taxon>
        <taxon>Halobacteria</taxon>
        <taxon>Halobacteriales</taxon>
        <taxon>Haloferacaceae</taxon>
        <taxon>Haloquadratum</taxon>
    </lineage>
</organism>
<dbReference type="AlphaFoldDB" id="U1PMD1"/>
<dbReference type="EMBL" id="KE356560">
    <property type="protein sequence ID" value="ERG93376.1"/>
    <property type="molecule type" value="Genomic_DNA"/>
</dbReference>
<reference evidence="1 2" key="1">
    <citation type="journal article" date="2013" name="PLoS ONE">
        <title>Assembly-driven community genomics of a hypersaline microbial ecosystem.</title>
        <authorList>
            <person name="Podell S."/>
            <person name="Ugalde J.A."/>
            <person name="Narasingarao P."/>
            <person name="Banfield J.F."/>
            <person name="Heidelberg K.B."/>
            <person name="Allen E.E."/>
        </authorList>
    </citation>
    <scope>NUCLEOTIDE SEQUENCE [LARGE SCALE GENOMIC DNA]</scope>
    <source>
        <strain evidence="2">J07HQW1</strain>
    </source>
</reference>
<dbReference type="HOGENOM" id="CLU_3245295_0_0_2"/>
<evidence type="ECO:0000313" key="1">
    <source>
        <dbReference type="EMBL" id="ERG93376.1"/>
    </source>
</evidence>
<sequence length="42" mass="4711">MAGTAERELSHGYSGVDRTSIYFNRATTDTELSVMKTDSLLW</sequence>
<evidence type="ECO:0000313" key="2">
    <source>
        <dbReference type="Proteomes" id="UP000030649"/>
    </source>
</evidence>
<name>U1PMD1_9EURY</name>
<gene>
    <name evidence="1" type="ORF">J07HQW1_03437</name>
</gene>
<protein>
    <submittedName>
        <fullName evidence="1">Uncharacterized protein</fullName>
    </submittedName>
</protein>
<accession>U1PMD1</accession>
<proteinExistence type="predicted"/>